<dbReference type="RefSeq" id="WP_114746416.1">
    <property type="nucleotide sequence ID" value="NZ_QQAY01000011.1"/>
</dbReference>
<dbReference type="EMBL" id="QQAY01000011">
    <property type="protein sequence ID" value="RDI40891.1"/>
    <property type="molecule type" value="Genomic_DNA"/>
</dbReference>
<dbReference type="HAMAP" id="MF_00503">
    <property type="entry name" value="Ribosomal_bL9"/>
    <property type="match status" value="1"/>
</dbReference>
<evidence type="ECO:0000313" key="11">
    <source>
        <dbReference type="EMBL" id="RDI40891.1"/>
    </source>
</evidence>
<evidence type="ECO:0000256" key="2">
    <source>
        <dbReference type="ARBA" id="ARBA00010605"/>
    </source>
</evidence>
<dbReference type="GO" id="GO:1990904">
    <property type="term" value="C:ribonucleoprotein complex"/>
    <property type="evidence" value="ECO:0007669"/>
    <property type="project" value="UniProtKB-KW"/>
</dbReference>
<dbReference type="InterPro" id="IPR020069">
    <property type="entry name" value="Ribosomal_bL9_C"/>
</dbReference>
<dbReference type="Pfam" id="PF03948">
    <property type="entry name" value="Ribosomal_L9_C"/>
    <property type="match status" value="1"/>
</dbReference>
<keyword evidence="4 8" id="KW-0694">RNA-binding</keyword>
<feature type="coiled-coil region" evidence="9">
    <location>
        <begin position="43"/>
        <end position="85"/>
    </location>
</feature>
<dbReference type="FunFam" id="3.10.430.100:FF:000002">
    <property type="entry name" value="50S ribosomal protein L9"/>
    <property type="match status" value="1"/>
</dbReference>
<comment type="function">
    <text evidence="1 8">Binds to the 23S rRNA.</text>
</comment>
<gene>
    <name evidence="8" type="primary">rplI</name>
    <name evidence="11" type="ORF">DFR59_11130</name>
</gene>
<keyword evidence="12" id="KW-1185">Reference proteome</keyword>
<dbReference type="InterPro" id="IPR036791">
    <property type="entry name" value="Ribosomal_bL9_C_sf"/>
</dbReference>
<comment type="similarity">
    <text evidence="2 8">Belongs to the bacterial ribosomal protein bL9 family.</text>
</comment>
<evidence type="ECO:0000256" key="7">
    <source>
        <dbReference type="ARBA" id="ARBA00035292"/>
    </source>
</evidence>
<dbReference type="AlphaFoldDB" id="A0A370GAZ2"/>
<dbReference type="Pfam" id="PF01281">
    <property type="entry name" value="Ribosomal_L9_N"/>
    <property type="match status" value="1"/>
</dbReference>
<evidence type="ECO:0000256" key="9">
    <source>
        <dbReference type="SAM" id="Coils"/>
    </source>
</evidence>
<keyword evidence="3 8" id="KW-0699">rRNA-binding</keyword>
<accession>A0A370GAZ2</accession>
<dbReference type="FunFam" id="3.40.5.10:FF:000002">
    <property type="entry name" value="50S ribosomal protein L9"/>
    <property type="match status" value="1"/>
</dbReference>
<keyword evidence="5 8" id="KW-0689">Ribosomal protein</keyword>
<evidence type="ECO:0000256" key="3">
    <source>
        <dbReference type="ARBA" id="ARBA00022730"/>
    </source>
</evidence>
<sequence length="149" mass="16443">MKVIFLQDVKGKGKKGEIKNVADGYAHNFLIKNNLAVEATSGNQKALDAQKNKEKQLAAEELEEAKKLKEKLEKVTVELSAKSGEGGRLFGSITSKQIAEALKKASNIKIDKRKIEMDDAIRTLGYTKVPVKLHTEVTATLNVHVKEEN</sequence>
<dbReference type="InterPro" id="IPR020594">
    <property type="entry name" value="Ribosomal_bL9_bac/chp"/>
</dbReference>
<dbReference type="GO" id="GO:0003735">
    <property type="term" value="F:structural constituent of ribosome"/>
    <property type="evidence" value="ECO:0007669"/>
    <property type="project" value="InterPro"/>
</dbReference>
<dbReference type="InterPro" id="IPR036935">
    <property type="entry name" value="Ribosomal_bL9_N_sf"/>
</dbReference>
<dbReference type="SUPFAM" id="SSF55653">
    <property type="entry name" value="Ribosomal protein L9 C-domain"/>
    <property type="match status" value="1"/>
</dbReference>
<keyword evidence="6 8" id="KW-0687">Ribonucleoprotein</keyword>
<dbReference type="GO" id="GO:0019843">
    <property type="term" value="F:rRNA binding"/>
    <property type="evidence" value="ECO:0007669"/>
    <property type="project" value="UniProtKB-UniRule"/>
</dbReference>
<organism evidence="11 12">
    <name type="scientific">Falsibacillus pallidus</name>
    <dbReference type="NCBI Taxonomy" id="493781"/>
    <lineage>
        <taxon>Bacteria</taxon>
        <taxon>Bacillati</taxon>
        <taxon>Bacillota</taxon>
        <taxon>Bacilli</taxon>
        <taxon>Bacillales</taxon>
        <taxon>Bacillaceae</taxon>
        <taxon>Falsibacillus</taxon>
    </lineage>
</organism>
<comment type="caution">
    <text evidence="11">The sequence shown here is derived from an EMBL/GenBank/DDBJ whole genome shotgun (WGS) entry which is preliminary data.</text>
</comment>
<dbReference type="PROSITE" id="PS00651">
    <property type="entry name" value="RIBOSOMAL_L9"/>
    <property type="match status" value="1"/>
</dbReference>
<evidence type="ECO:0000256" key="8">
    <source>
        <dbReference type="HAMAP-Rule" id="MF_00503"/>
    </source>
</evidence>
<proteinExistence type="inferred from homology"/>
<name>A0A370GAZ2_9BACI</name>
<protein>
    <recommendedName>
        <fullName evidence="7 8">Large ribosomal subunit protein bL9</fullName>
    </recommendedName>
</protein>
<keyword evidence="9" id="KW-0175">Coiled coil</keyword>
<evidence type="ECO:0000256" key="1">
    <source>
        <dbReference type="ARBA" id="ARBA00003058"/>
    </source>
</evidence>
<reference evidence="11 12" key="1">
    <citation type="submission" date="2018-07" db="EMBL/GenBank/DDBJ databases">
        <title>Genomic Encyclopedia of Type Strains, Phase IV (KMG-IV): sequencing the most valuable type-strain genomes for metagenomic binning, comparative biology and taxonomic classification.</title>
        <authorList>
            <person name="Goeker M."/>
        </authorList>
    </citation>
    <scope>NUCLEOTIDE SEQUENCE [LARGE SCALE GENOMIC DNA]</scope>
    <source>
        <strain evidence="11 12">DSM 25281</strain>
    </source>
</reference>
<feature type="domain" description="Ribosomal protein L9" evidence="10">
    <location>
        <begin position="13"/>
        <end position="40"/>
    </location>
</feature>
<dbReference type="SUPFAM" id="SSF55658">
    <property type="entry name" value="L9 N-domain-like"/>
    <property type="match status" value="1"/>
</dbReference>
<dbReference type="Gene3D" id="3.40.5.10">
    <property type="entry name" value="Ribosomal protein L9, N-terminal domain"/>
    <property type="match status" value="1"/>
</dbReference>
<evidence type="ECO:0000256" key="5">
    <source>
        <dbReference type="ARBA" id="ARBA00022980"/>
    </source>
</evidence>
<dbReference type="InterPro" id="IPR020070">
    <property type="entry name" value="Ribosomal_bL9_N"/>
</dbReference>
<dbReference type="NCBIfam" id="TIGR00158">
    <property type="entry name" value="L9"/>
    <property type="match status" value="1"/>
</dbReference>
<dbReference type="Proteomes" id="UP000255326">
    <property type="component" value="Unassembled WGS sequence"/>
</dbReference>
<dbReference type="GO" id="GO:0005840">
    <property type="term" value="C:ribosome"/>
    <property type="evidence" value="ECO:0007669"/>
    <property type="project" value="UniProtKB-KW"/>
</dbReference>
<evidence type="ECO:0000256" key="4">
    <source>
        <dbReference type="ARBA" id="ARBA00022884"/>
    </source>
</evidence>
<dbReference type="PANTHER" id="PTHR21368">
    <property type="entry name" value="50S RIBOSOMAL PROTEIN L9"/>
    <property type="match status" value="1"/>
</dbReference>
<dbReference type="InterPro" id="IPR009027">
    <property type="entry name" value="Ribosomal_bL9/RNase_H1_N"/>
</dbReference>
<evidence type="ECO:0000259" key="10">
    <source>
        <dbReference type="PROSITE" id="PS00651"/>
    </source>
</evidence>
<evidence type="ECO:0000313" key="12">
    <source>
        <dbReference type="Proteomes" id="UP000255326"/>
    </source>
</evidence>
<dbReference type="Gene3D" id="3.10.430.100">
    <property type="entry name" value="Ribosomal protein L9, C-terminal domain"/>
    <property type="match status" value="1"/>
</dbReference>
<dbReference type="OrthoDB" id="9788336at2"/>
<evidence type="ECO:0000256" key="6">
    <source>
        <dbReference type="ARBA" id="ARBA00023274"/>
    </source>
</evidence>
<dbReference type="InterPro" id="IPR000244">
    <property type="entry name" value="Ribosomal_bL9"/>
</dbReference>
<dbReference type="GO" id="GO:0006412">
    <property type="term" value="P:translation"/>
    <property type="evidence" value="ECO:0007669"/>
    <property type="project" value="UniProtKB-UniRule"/>
</dbReference>